<dbReference type="EMBL" id="VTWH01000001">
    <property type="protein sequence ID" value="KAA0972714.1"/>
    <property type="molecule type" value="Genomic_DNA"/>
</dbReference>
<dbReference type="SMART" id="SM00849">
    <property type="entry name" value="Lactamase_B"/>
    <property type="match status" value="1"/>
</dbReference>
<evidence type="ECO:0000256" key="2">
    <source>
        <dbReference type="ARBA" id="ARBA00022723"/>
    </source>
</evidence>
<dbReference type="Proteomes" id="UP000324738">
    <property type="component" value="Unassembled WGS sequence"/>
</dbReference>
<evidence type="ECO:0000256" key="3">
    <source>
        <dbReference type="ARBA" id="ARBA00022801"/>
    </source>
</evidence>
<reference evidence="7 8" key="1">
    <citation type="submission" date="2019-08" db="EMBL/GenBank/DDBJ databases">
        <title>Aureimonas fodiniaquatilis sp. nov., isolated from a coal mine wastewater.</title>
        <authorList>
            <person name="Kim W."/>
        </authorList>
    </citation>
    <scope>NUCLEOTIDE SEQUENCE [LARGE SCALE GENOMIC DNA]</scope>
    <source>
        <strain evidence="7 8">CAU 1482</strain>
    </source>
</reference>
<dbReference type="Gene3D" id="3.60.15.10">
    <property type="entry name" value="Ribonuclease Z/Hydroxyacylglutathione hydrolase-like"/>
    <property type="match status" value="1"/>
</dbReference>
<organism evidence="7 8">
    <name type="scientific">Aureimonas fodinaquatilis</name>
    <dbReference type="NCBI Taxonomy" id="2565783"/>
    <lineage>
        <taxon>Bacteria</taxon>
        <taxon>Pseudomonadati</taxon>
        <taxon>Pseudomonadota</taxon>
        <taxon>Alphaproteobacteria</taxon>
        <taxon>Hyphomicrobiales</taxon>
        <taxon>Aurantimonadaceae</taxon>
        <taxon>Aureimonas</taxon>
    </lineage>
</organism>
<evidence type="ECO:0000256" key="4">
    <source>
        <dbReference type="ARBA" id="ARBA00022833"/>
    </source>
</evidence>
<dbReference type="InterPro" id="IPR006311">
    <property type="entry name" value="TAT_signal"/>
</dbReference>
<keyword evidence="2" id="KW-0479">Metal-binding</keyword>
<evidence type="ECO:0000313" key="8">
    <source>
        <dbReference type="Proteomes" id="UP000324738"/>
    </source>
</evidence>
<protein>
    <submittedName>
        <fullName evidence="7">MBL fold metallo-hydrolase</fullName>
    </submittedName>
</protein>
<dbReference type="InterPro" id="IPR051013">
    <property type="entry name" value="MBL_superfamily_lactonases"/>
</dbReference>
<comment type="caution">
    <text evidence="7">The sequence shown here is derived from an EMBL/GenBank/DDBJ whole genome shotgun (WGS) entry which is preliminary data.</text>
</comment>
<keyword evidence="3 7" id="KW-0378">Hydrolase</keyword>
<keyword evidence="4" id="KW-0862">Zinc</keyword>
<evidence type="ECO:0000256" key="5">
    <source>
        <dbReference type="SAM" id="SignalP"/>
    </source>
</evidence>
<dbReference type="PANTHER" id="PTHR42978">
    <property type="entry name" value="QUORUM-QUENCHING LACTONASE YTNP-RELATED-RELATED"/>
    <property type="match status" value="1"/>
</dbReference>
<evidence type="ECO:0000256" key="1">
    <source>
        <dbReference type="ARBA" id="ARBA00007749"/>
    </source>
</evidence>
<dbReference type="InterPro" id="IPR036866">
    <property type="entry name" value="RibonucZ/Hydroxyglut_hydro"/>
</dbReference>
<dbReference type="GO" id="GO:0046872">
    <property type="term" value="F:metal ion binding"/>
    <property type="evidence" value="ECO:0007669"/>
    <property type="project" value="UniProtKB-KW"/>
</dbReference>
<keyword evidence="5" id="KW-0732">Signal</keyword>
<dbReference type="SUPFAM" id="SSF56281">
    <property type="entry name" value="Metallo-hydrolase/oxidoreductase"/>
    <property type="match status" value="1"/>
</dbReference>
<feature type="chain" id="PRO_5023107226" evidence="5">
    <location>
        <begin position="27"/>
        <end position="341"/>
    </location>
</feature>
<dbReference type="OrthoDB" id="9773738at2"/>
<evidence type="ECO:0000259" key="6">
    <source>
        <dbReference type="SMART" id="SM00849"/>
    </source>
</evidence>
<accession>A0A5B0E0Z2</accession>
<comment type="similarity">
    <text evidence="1">Belongs to the metallo-beta-lactamase superfamily.</text>
</comment>
<dbReference type="InterPro" id="IPR001279">
    <property type="entry name" value="Metallo-B-lactamas"/>
</dbReference>
<feature type="signal peptide" evidence="5">
    <location>
        <begin position="1"/>
        <end position="26"/>
    </location>
</feature>
<gene>
    <name evidence="7" type="ORF">FPY71_04005</name>
</gene>
<dbReference type="CDD" id="cd07720">
    <property type="entry name" value="OPHC2-like_MBL-fold"/>
    <property type="match status" value="1"/>
</dbReference>
<dbReference type="GO" id="GO:0016787">
    <property type="term" value="F:hydrolase activity"/>
    <property type="evidence" value="ECO:0007669"/>
    <property type="project" value="UniProtKB-KW"/>
</dbReference>
<keyword evidence="8" id="KW-1185">Reference proteome</keyword>
<name>A0A5B0E0Z2_9HYPH</name>
<dbReference type="AlphaFoldDB" id="A0A5B0E0Z2"/>
<proteinExistence type="inferred from homology"/>
<evidence type="ECO:0000313" key="7">
    <source>
        <dbReference type="EMBL" id="KAA0972714.1"/>
    </source>
</evidence>
<dbReference type="Pfam" id="PF00753">
    <property type="entry name" value="Lactamase_B"/>
    <property type="match status" value="1"/>
</dbReference>
<feature type="domain" description="Metallo-beta-lactamase" evidence="6">
    <location>
        <begin position="105"/>
        <end position="306"/>
    </location>
</feature>
<sequence length="341" mass="36331">MNRRNALKLALGGAAAGTLVSAAASAQEAQAPAAAEAPPLPNLADAPLAPGWRRFQVGDAKVTVILDGVRPGDGPFPTFGEDQTAEAVAELMEANMLPSNQFVNFFHPVVVETGGQTVLIDTGFGSGGRSGGLGYLSQRLEAAGFAPDLINTVVLTHLHADHIGGLTENNAPAFPKAHHVVGRIEHEFWTSDAAKAGGTAGNAEAVAMRLGPLENNLVKAEDGDEVAPGLFLRAAYGHTPGHFALELNSGGKRMFFMGDVFGQYVVSLQRPEWQVRFDMGKQEAAETRKRFAAMLADEKLPFFGYHMPFPAVGYVLRDGDSFRYMPETYSLQLDREVSAPG</sequence>
<dbReference type="PANTHER" id="PTHR42978:SF6">
    <property type="entry name" value="QUORUM-QUENCHING LACTONASE YTNP-RELATED"/>
    <property type="match status" value="1"/>
</dbReference>
<dbReference type="PROSITE" id="PS51318">
    <property type="entry name" value="TAT"/>
    <property type="match status" value="1"/>
</dbReference>